<reference evidence="5 6" key="1">
    <citation type="submission" date="2019-08" db="EMBL/GenBank/DDBJ databases">
        <title>Hyperibacter terrae gen. nov., sp. nov. and Hyperibacter viscosus sp. nov., two new members in the family Rhodospirillaceae isolated from the rhizosphere of Hypericum perforatum.</title>
        <authorList>
            <person name="Noviana Z."/>
        </authorList>
    </citation>
    <scope>NUCLEOTIDE SEQUENCE [LARGE SCALE GENOMIC DNA]</scope>
    <source>
        <strain evidence="5 6">R5913</strain>
    </source>
</reference>
<evidence type="ECO:0000256" key="3">
    <source>
        <dbReference type="SAM" id="SignalP"/>
    </source>
</evidence>
<dbReference type="KEGG" id="htq:FRZ44_27100"/>
<feature type="transmembrane region" description="Helical" evidence="2">
    <location>
        <begin position="198"/>
        <end position="221"/>
    </location>
</feature>
<dbReference type="RefSeq" id="WP_225308679.1">
    <property type="nucleotide sequence ID" value="NZ_CP042906.1"/>
</dbReference>
<feature type="domain" description="TPM" evidence="4">
    <location>
        <begin position="42"/>
        <end position="164"/>
    </location>
</feature>
<dbReference type="PANTHER" id="PTHR30373">
    <property type="entry name" value="UPF0603 PROTEIN YGCG"/>
    <property type="match status" value="1"/>
</dbReference>
<dbReference type="PANTHER" id="PTHR30373:SF2">
    <property type="entry name" value="UPF0603 PROTEIN YGCG"/>
    <property type="match status" value="1"/>
</dbReference>
<feature type="region of interest" description="Disordered" evidence="1">
    <location>
        <begin position="227"/>
        <end position="251"/>
    </location>
</feature>
<keyword evidence="2" id="KW-0812">Transmembrane</keyword>
<keyword evidence="3" id="KW-0732">Signal</keyword>
<dbReference type="EMBL" id="CP042906">
    <property type="protein sequence ID" value="QEX17410.1"/>
    <property type="molecule type" value="Genomic_DNA"/>
</dbReference>
<dbReference type="Pfam" id="PF04536">
    <property type="entry name" value="TPM_phosphatase"/>
    <property type="match status" value="1"/>
</dbReference>
<evidence type="ECO:0000256" key="2">
    <source>
        <dbReference type="SAM" id="Phobius"/>
    </source>
</evidence>
<dbReference type="AlphaFoldDB" id="A0A5J6MMJ1"/>
<dbReference type="Gene3D" id="3.10.310.50">
    <property type="match status" value="1"/>
</dbReference>
<proteinExistence type="predicted"/>
<feature type="chain" id="PRO_5023925460" description="TPM domain-containing protein" evidence="3">
    <location>
        <begin position="31"/>
        <end position="270"/>
    </location>
</feature>
<evidence type="ECO:0000313" key="5">
    <source>
        <dbReference type="EMBL" id="QEX17410.1"/>
    </source>
</evidence>
<evidence type="ECO:0000313" key="6">
    <source>
        <dbReference type="Proteomes" id="UP000326202"/>
    </source>
</evidence>
<organism evidence="5 6">
    <name type="scientific">Hypericibacter terrae</name>
    <dbReference type="NCBI Taxonomy" id="2602015"/>
    <lineage>
        <taxon>Bacteria</taxon>
        <taxon>Pseudomonadati</taxon>
        <taxon>Pseudomonadota</taxon>
        <taxon>Alphaproteobacteria</taxon>
        <taxon>Rhodospirillales</taxon>
        <taxon>Dongiaceae</taxon>
        <taxon>Hypericibacter</taxon>
    </lineage>
</organism>
<accession>A0A5J6MMJ1</accession>
<protein>
    <recommendedName>
        <fullName evidence="4">TPM domain-containing protein</fullName>
    </recommendedName>
</protein>
<name>A0A5J6MMJ1_9PROT</name>
<dbReference type="Proteomes" id="UP000326202">
    <property type="component" value="Chromosome"/>
</dbReference>
<gene>
    <name evidence="5" type="ORF">FRZ44_27100</name>
</gene>
<keyword evidence="2" id="KW-0472">Membrane</keyword>
<feature type="compositionally biased region" description="Low complexity" evidence="1">
    <location>
        <begin position="233"/>
        <end position="251"/>
    </location>
</feature>
<feature type="signal peptide" evidence="3">
    <location>
        <begin position="1"/>
        <end position="30"/>
    </location>
</feature>
<sequence>MRARMAIALWRGLWPALLLAAMLASQSVSAAEPKWPELTGRVVDEAGLLSQQQRAELDSKLTQIETPSGTQLVVVTVNSLQGLEIEEYGVGLGRHWGIGQVGKNNGAMLIVAPNEREVRIEVGYGLEGVLTDAITASIIQTDILPAFRAGHMDQGIVAGTDSLLKALNGDYAPSQWSGGDNAELQTKLQEQMRQENDFFFPFWIVPVAFISFWLAIVILAIRFGKKGRGTTGRGWTSSSSFGSSSSFSSSGSGFSFGGGSFGGGGSSGRW</sequence>
<keyword evidence="2" id="KW-1133">Transmembrane helix</keyword>
<dbReference type="InterPro" id="IPR007621">
    <property type="entry name" value="TPM_dom"/>
</dbReference>
<evidence type="ECO:0000256" key="1">
    <source>
        <dbReference type="SAM" id="MobiDB-lite"/>
    </source>
</evidence>
<keyword evidence="6" id="KW-1185">Reference proteome</keyword>
<evidence type="ECO:0000259" key="4">
    <source>
        <dbReference type="Pfam" id="PF04536"/>
    </source>
</evidence>